<dbReference type="Pfam" id="PF13333">
    <property type="entry name" value="rve_2"/>
    <property type="match status" value="1"/>
</dbReference>
<evidence type="ECO:0000313" key="3">
    <source>
        <dbReference type="Proteomes" id="UP000006443"/>
    </source>
</evidence>
<dbReference type="PANTHER" id="PTHR46889:SF4">
    <property type="entry name" value="TRANSPOSASE INSO FOR INSERTION SEQUENCE ELEMENT IS911B-RELATED"/>
    <property type="match status" value="1"/>
</dbReference>
<dbReference type="STRING" id="555088.DealDRAFT_2024"/>
<dbReference type="eggNOG" id="COG2801">
    <property type="taxonomic scope" value="Bacteria"/>
</dbReference>
<dbReference type="SUPFAM" id="SSF53098">
    <property type="entry name" value="Ribonuclease H-like"/>
    <property type="match status" value="1"/>
</dbReference>
<dbReference type="AlphaFoldDB" id="C0GHR5"/>
<dbReference type="PANTHER" id="PTHR46889">
    <property type="entry name" value="TRANSPOSASE INSF FOR INSERTION SEQUENCE IS3B-RELATED"/>
    <property type="match status" value="1"/>
</dbReference>
<sequence>IKSWEAQLNQYPISPRLIHHSDRRSYNIAAKIIRIYLRSTEWVCSMSRKGNCYDNACAETFFGTIKCEMLYHKKYETRKEAHRDIFWYIEIFTTVKGGTSRLVI</sequence>
<dbReference type="InterPro" id="IPR001584">
    <property type="entry name" value="Integrase_cat-core"/>
</dbReference>
<keyword evidence="3" id="KW-1185">Reference proteome</keyword>
<protein>
    <recommendedName>
        <fullName evidence="1">Integrase catalytic domain-containing protein</fullName>
    </recommendedName>
</protein>
<feature type="non-terminal residue" evidence="2">
    <location>
        <position position="1"/>
    </location>
</feature>
<dbReference type="Proteomes" id="UP000006443">
    <property type="component" value="Unassembled WGS sequence"/>
</dbReference>
<dbReference type="EMBL" id="ACJM01000009">
    <property type="protein sequence ID" value="EEG77271.1"/>
    <property type="molecule type" value="Genomic_DNA"/>
</dbReference>
<evidence type="ECO:0000313" key="2">
    <source>
        <dbReference type="EMBL" id="EEG77271.1"/>
    </source>
</evidence>
<reference evidence="2 3" key="1">
    <citation type="submission" date="2009-02" db="EMBL/GenBank/DDBJ databases">
        <title>Sequencing of the draft genome and assembly of Dethiobacter alkaliphilus AHT 1.</title>
        <authorList>
            <consortium name="US DOE Joint Genome Institute (JGI-PGF)"/>
            <person name="Lucas S."/>
            <person name="Copeland A."/>
            <person name="Lapidus A."/>
            <person name="Glavina del Rio T."/>
            <person name="Dalin E."/>
            <person name="Tice H."/>
            <person name="Bruce D."/>
            <person name="Goodwin L."/>
            <person name="Pitluck S."/>
            <person name="Larimer F."/>
            <person name="Land M.L."/>
            <person name="Hauser L."/>
            <person name="Muyzer G."/>
        </authorList>
    </citation>
    <scope>NUCLEOTIDE SEQUENCE [LARGE SCALE GENOMIC DNA]</scope>
    <source>
        <strain evidence="2 3">AHT 1</strain>
    </source>
</reference>
<organism evidence="2 3">
    <name type="scientific">Dethiobacter alkaliphilus AHT 1</name>
    <dbReference type="NCBI Taxonomy" id="555088"/>
    <lineage>
        <taxon>Bacteria</taxon>
        <taxon>Bacillati</taxon>
        <taxon>Bacillota</taxon>
        <taxon>Dethiobacteria</taxon>
        <taxon>Dethiobacterales</taxon>
        <taxon>Dethiobacteraceae</taxon>
        <taxon>Dethiobacter</taxon>
    </lineage>
</organism>
<proteinExistence type="predicted"/>
<evidence type="ECO:0000259" key="1">
    <source>
        <dbReference type="Pfam" id="PF13333"/>
    </source>
</evidence>
<comment type="caution">
    <text evidence="2">The sequence shown here is derived from an EMBL/GenBank/DDBJ whole genome shotgun (WGS) entry which is preliminary data.</text>
</comment>
<name>C0GHR5_DETAL</name>
<dbReference type="InterPro" id="IPR050900">
    <property type="entry name" value="Transposase_IS3/IS150/IS904"/>
</dbReference>
<accession>C0GHR5</accession>
<dbReference type="InterPro" id="IPR012337">
    <property type="entry name" value="RNaseH-like_sf"/>
</dbReference>
<gene>
    <name evidence="2" type="ORF">DealDRAFT_2024</name>
</gene>
<feature type="domain" description="Integrase catalytic" evidence="1">
    <location>
        <begin position="59"/>
        <end position="92"/>
    </location>
</feature>
<dbReference type="GO" id="GO:0015074">
    <property type="term" value="P:DNA integration"/>
    <property type="evidence" value="ECO:0007669"/>
    <property type="project" value="InterPro"/>
</dbReference>